<dbReference type="RefSeq" id="WP_124960687.1">
    <property type="nucleotide sequence ID" value="NZ_RQXU01000017.1"/>
</dbReference>
<proteinExistence type="predicted"/>
<protein>
    <submittedName>
        <fullName evidence="1">Uncharacterized protein</fullName>
    </submittedName>
</protein>
<gene>
    <name evidence="1" type="ORF">EH244_23230</name>
</gene>
<organism evidence="1 2">
    <name type="scientific">Variovorax beijingensis</name>
    <dbReference type="NCBI Taxonomy" id="2496117"/>
    <lineage>
        <taxon>Bacteria</taxon>
        <taxon>Pseudomonadati</taxon>
        <taxon>Pseudomonadota</taxon>
        <taxon>Betaproteobacteria</taxon>
        <taxon>Burkholderiales</taxon>
        <taxon>Comamonadaceae</taxon>
        <taxon>Variovorax</taxon>
    </lineage>
</organism>
<dbReference type="Proteomes" id="UP000271590">
    <property type="component" value="Unassembled WGS sequence"/>
</dbReference>
<evidence type="ECO:0000313" key="2">
    <source>
        <dbReference type="Proteomes" id="UP000271590"/>
    </source>
</evidence>
<dbReference type="EMBL" id="RQXU01000017">
    <property type="protein sequence ID" value="RRH85020.1"/>
    <property type="molecule type" value="Genomic_DNA"/>
</dbReference>
<comment type="caution">
    <text evidence="1">The sequence shown here is derived from an EMBL/GenBank/DDBJ whole genome shotgun (WGS) entry which is preliminary data.</text>
</comment>
<evidence type="ECO:0000313" key="1">
    <source>
        <dbReference type="EMBL" id="RRH85020.1"/>
    </source>
</evidence>
<name>A0A3P3EF42_9BURK</name>
<reference evidence="1 2" key="1">
    <citation type="submission" date="2018-11" db="EMBL/GenBank/DDBJ databases">
        <title>The genome of Variovorax sp T529.</title>
        <authorList>
            <person name="Gao J."/>
        </authorList>
    </citation>
    <scope>NUCLEOTIDE SEQUENCE [LARGE SCALE GENOMIC DNA]</scope>
    <source>
        <strain evidence="1 2">T529</strain>
    </source>
</reference>
<accession>A0A3P3EF42</accession>
<sequence length="100" mass="11407">MPQLTKTDLHYTDYSWTAVPGDDPTKVKADSDRLSRKEGYEVLAYLNSFVGPEKADLSKATRLIIEWIVHEKLPSNIQGRTKVTAWIVENFVTLKPGYPR</sequence>
<dbReference type="AlphaFoldDB" id="A0A3P3EF42"/>